<dbReference type="PANTHER" id="PTHR36973:SF4">
    <property type="entry name" value="NODULATION PROTEIN"/>
    <property type="match status" value="1"/>
</dbReference>
<dbReference type="eggNOG" id="COG2242">
    <property type="taxonomic scope" value="Bacteria"/>
</dbReference>
<sequence>MGGRARRSTLAGRLRAAIHGEGAEEVERFHIKGIDPIRDLRQCLPGFAPTVVVDVGANVGQSAAVFAAAFPHAEILCFEPVSSVFEELQQRFAVSRRVHCVRCALGAESGSGSIVLSGSTLHSLAASPTAESAGGTEPVEVRTLDEVCRERGIEHVDLLKIDTEGFDLEVLRGAEELLAQQRVDVVEVEAGMNPENSTHVPFETLKRHLERHDYRLFGIYEQKEEWPTLQPHLRRTNPVYISQRTIDRHRGHSPGTPP</sequence>
<evidence type="ECO:0000259" key="1">
    <source>
        <dbReference type="Pfam" id="PF05050"/>
    </source>
</evidence>
<dbReference type="InterPro" id="IPR029063">
    <property type="entry name" value="SAM-dependent_MTases_sf"/>
</dbReference>
<name>D3EZP5_CONWI</name>
<gene>
    <name evidence="2" type="ordered locus">Cwoe_5478</name>
</gene>
<dbReference type="AlphaFoldDB" id="D3EZP5"/>
<reference evidence="2 3" key="1">
    <citation type="journal article" date="2010" name="Stand. Genomic Sci.">
        <title>Complete genome sequence of Conexibacter woesei type strain (ID131577).</title>
        <authorList>
            <person name="Pukall R."/>
            <person name="Lapidus A."/>
            <person name="Glavina Del Rio T."/>
            <person name="Copeland A."/>
            <person name="Tice H."/>
            <person name="Cheng J.-F."/>
            <person name="Lucas S."/>
            <person name="Chen F."/>
            <person name="Nolan M."/>
            <person name="Bruce D."/>
            <person name="Goodwin L."/>
            <person name="Pitluck S."/>
            <person name="Mavromatis K."/>
            <person name="Ivanova N."/>
            <person name="Ovchinnikova G."/>
            <person name="Pati A."/>
            <person name="Chen A."/>
            <person name="Palaniappan K."/>
            <person name="Land M."/>
            <person name="Hauser L."/>
            <person name="Chang Y.-J."/>
            <person name="Jeffries C.D."/>
            <person name="Chain P."/>
            <person name="Meincke L."/>
            <person name="Sims D."/>
            <person name="Brettin T."/>
            <person name="Detter J.C."/>
            <person name="Rohde M."/>
            <person name="Goeker M."/>
            <person name="Bristow J."/>
            <person name="Eisen J.A."/>
            <person name="Markowitz V."/>
            <person name="Kyrpides N.C."/>
            <person name="Klenk H.-P."/>
            <person name="Hugenholtz P."/>
        </authorList>
    </citation>
    <scope>NUCLEOTIDE SEQUENCE [LARGE SCALE GENOMIC DNA]</scope>
    <source>
        <strain evidence="3">DSM 14684 / CIP 108061 / JCM 11494 / NBRC 100937 / ID131577</strain>
    </source>
</reference>
<dbReference type="PANTHER" id="PTHR36973">
    <property type="entry name" value="SLL1456 PROTEIN-RELATED"/>
    <property type="match status" value="1"/>
</dbReference>
<dbReference type="SUPFAM" id="SSF53335">
    <property type="entry name" value="S-adenosyl-L-methionine-dependent methyltransferases"/>
    <property type="match status" value="1"/>
</dbReference>
<dbReference type="InterPro" id="IPR053188">
    <property type="entry name" value="FkbM_Methyltransferase"/>
</dbReference>
<dbReference type="InterPro" id="IPR006342">
    <property type="entry name" value="FkbM_mtfrase"/>
</dbReference>
<dbReference type="EMBL" id="CP001854">
    <property type="protein sequence ID" value="ADB53883.1"/>
    <property type="molecule type" value="Genomic_DNA"/>
</dbReference>
<protein>
    <submittedName>
        <fullName evidence="2">Methyltransferase FkbM family</fullName>
    </submittedName>
</protein>
<dbReference type="GO" id="GO:0032259">
    <property type="term" value="P:methylation"/>
    <property type="evidence" value="ECO:0007669"/>
    <property type="project" value="UniProtKB-KW"/>
</dbReference>
<accession>D3EZP5</accession>
<dbReference type="Pfam" id="PF05050">
    <property type="entry name" value="Methyltransf_21"/>
    <property type="match status" value="1"/>
</dbReference>
<keyword evidence="2" id="KW-0489">Methyltransferase</keyword>
<dbReference type="Gene3D" id="3.40.50.150">
    <property type="entry name" value="Vaccinia Virus protein VP39"/>
    <property type="match status" value="1"/>
</dbReference>
<dbReference type="Proteomes" id="UP000008229">
    <property type="component" value="Chromosome"/>
</dbReference>
<evidence type="ECO:0000313" key="3">
    <source>
        <dbReference type="Proteomes" id="UP000008229"/>
    </source>
</evidence>
<evidence type="ECO:0000313" key="2">
    <source>
        <dbReference type="EMBL" id="ADB53883.1"/>
    </source>
</evidence>
<dbReference type="KEGG" id="cwo:Cwoe_5478"/>
<keyword evidence="3" id="KW-1185">Reference proteome</keyword>
<dbReference type="NCBIfam" id="TIGR01444">
    <property type="entry name" value="fkbM_fam"/>
    <property type="match status" value="1"/>
</dbReference>
<dbReference type="HOGENOM" id="CLU_1076505_0_0_11"/>
<proteinExistence type="predicted"/>
<reference evidence="3" key="2">
    <citation type="submission" date="2010-01" db="EMBL/GenBank/DDBJ databases">
        <title>The complete genome of Conexibacter woesei DSM 14684.</title>
        <authorList>
            <consortium name="US DOE Joint Genome Institute (JGI-PGF)"/>
            <person name="Lucas S."/>
            <person name="Copeland A."/>
            <person name="Lapidus A."/>
            <person name="Glavina del Rio T."/>
            <person name="Dalin E."/>
            <person name="Tice H."/>
            <person name="Bruce D."/>
            <person name="Goodwin L."/>
            <person name="Pitluck S."/>
            <person name="Kyrpides N."/>
            <person name="Mavromatis K."/>
            <person name="Ivanova N."/>
            <person name="Mikhailova N."/>
            <person name="Chertkov O."/>
            <person name="Brettin T."/>
            <person name="Detter J.C."/>
            <person name="Han C."/>
            <person name="Larimer F."/>
            <person name="Land M."/>
            <person name="Hauser L."/>
            <person name="Markowitz V."/>
            <person name="Cheng J.-F."/>
            <person name="Hugenholtz P."/>
            <person name="Woyke T."/>
            <person name="Wu D."/>
            <person name="Pukall R."/>
            <person name="Steenblock K."/>
            <person name="Schneider S."/>
            <person name="Klenk H.-P."/>
            <person name="Eisen J.A."/>
        </authorList>
    </citation>
    <scope>NUCLEOTIDE SEQUENCE [LARGE SCALE GENOMIC DNA]</scope>
    <source>
        <strain evidence="3">DSM 14684 / CIP 108061 / JCM 11494 / NBRC 100937 / ID131577</strain>
    </source>
</reference>
<keyword evidence="2" id="KW-0808">Transferase</keyword>
<organism evidence="2 3">
    <name type="scientific">Conexibacter woesei (strain DSM 14684 / CCUG 47730 / CIP 108061 / JCM 11494 / NBRC 100937 / ID131577)</name>
    <dbReference type="NCBI Taxonomy" id="469383"/>
    <lineage>
        <taxon>Bacteria</taxon>
        <taxon>Bacillati</taxon>
        <taxon>Actinomycetota</taxon>
        <taxon>Thermoleophilia</taxon>
        <taxon>Solirubrobacterales</taxon>
        <taxon>Conexibacteraceae</taxon>
        <taxon>Conexibacter</taxon>
    </lineage>
</organism>
<feature type="domain" description="Methyltransferase FkbM" evidence="1">
    <location>
        <begin position="54"/>
        <end position="216"/>
    </location>
</feature>
<dbReference type="STRING" id="469383.Cwoe_5478"/>
<dbReference type="GO" id="GO:0008171">
    <property type="term" value="F:O-methyltransferase activity"/>
    <property type="evidence" value="ECO:0007669"/>
    <property type="project" value="TreeGrafter"/>
</dbReference>